<feature type="signal peptide" evidence="2">
    <location>
        <begin position="1"/>
        <end position="23"/>
    </location>
</feature>
<dbReference type="InterPro" id="IPR007110">
    <property type="entry name" value="Ig-like_dom"/>
</dbReference>
<dbReference type="SUPFAM" id="SSF48726">
    <property type="entry name" value="Immunoglobulin"/>
    <property type="match status" value="1"/>
</dbReference>
<dbReference type="EMBL" id="CAXITT010000147">
    <property type="protein sequence ID" value="CAL1533634.1"/>
    <property type="molecule type" value="Genomic_DNA"/>
</dbReference>
<reference evidence="4 5" key="1">
    <citation type="submission" date="2024-04" db="EMBL/GenBank/DDBJ databases">
        <authorList>
            <consortium name="Genoscope - CEA"/>
            <person name="William W."/>
        </authorList>
    </citation>
    <scope>NUCLEOTIDE SEQUENCE [LARGE SCALE GENOMIC DNA]</scope>
</reference>
<gene>
    <name evidence="4" type="ORF">GSLYS_00007594001</name>
</gene>
<dbReference type="InterPro" id="IPR036179">
    <property type="entry name" value="Ig-like_dom_sf"/>
</dbReference>
<evidence type="ECO:0000313" key="4">
    <source>
        <dbReference type="EMBL" id="CAL1533634.1"/>
    </source>
</evidence>
<dbReference type="Pfam" id="PF16977">
    <property type="entry name" value="ApeC"/>
    <property type="match status" value="1"/>
</dbReference>
<dbReference type="AlphaFoldDB" id="A0AAV2HM14"/>
<evidence type="ECO:0000259" key="3">
    <source>
        <dbReference type="PROSITE" id="PS50835"/>
    </source>
</evidence>
<proteinExistence type="predicted"/>
<dbReference type="Proteomes" id="UP001497497">
    <property type="component" value="Unassembled WGS sequence"/>
</dbReference>
<keyword evidence="5" id="KW-1185">Reference proteome</keyword>
<name>A0AAV2HM14_LYMST</name>
<protein>
    <recommendedName>
        <fullName evidence="3">Ig-like domain-containing protein</fullName>
    </recommendedName>
</protein>
<evidence type="ECO:0000256" key="1">
    <source>
        <dbReference type="SAM" id="MobiDB-lite"/>
    </source>
</evidence>
<accession>A0AAV2HM14</accession>
<dbReference type="PROSITE" id="PS50835">
    <property type="entry name" value="IG_LIKE"/>
    <property type="match status" value="1"/>
</dbReference>
<feature type="domain" description="Ig-like" evidence="3">
    <location>
        <begin position="22"/>
        <end position="135"/>
    </location>
</feature>
<organism evidence="4 5">
    <name type="scientific">Lymnaea stagnalis</name>
    <name type="common">Great pond snail</name>
    <name type="synonym">Helix stagnalis</name>
    <dbReference type="NCBI Taxonomy" id="6523"/>
    <lineage>
        <taxon>Eukaryota</taxon>
        <taxon>Metazoa</taxon>
        <taxon>Spiralia</taxon>
        <taxon>Lophotrochozoa</taxon>
        <taxon>Mollusca</taxon>
        <taxon>Gastropoda</taxon>
        <taxon>Heterobranchia</taxon>
        <taxon>Euthyneura</taxon>
        <taxon>Panpulmonata</taxon>
        <taxon>Hygrophila</taxon>
        <taxon>Lymnaeoidea</taxon>
        <taxon>Lymnaeidae</taxon>
        <taxon>Lymnaea</taxon>
    </lineage>
</organism>
<evidence type="ECO:0000313" key="5">
    <source>
        <dbReference type="Proteomes" id="UP001497497"/>
    </source>
</evidence>
<dbReference type="PANTHER" id="PTHR19324:SF33">
    <property type="entry name" value="MUCIN-5AC"/>
    <property type="match status" value="1"/>
</dbReference>
<dbReference type="PANTHER" id="PTHR19324">
    <property type="entry name" value="PERFORIN-LIKE PROTEIN 1"/>
    <property type="match status" value="1"/>
</dbReference>
<evidence type="ECO:0000256" key="2">
    <source>
        <dbReference type="SAM" id="SignalP"/>
    </source>
</evidence>
<feature type="compositionally biased region" description="Polar residues" evidence="1">
    <location>
        <begin position="210"/>
        <end position="237"/>
    </location>
</feature>
<comment type="caution">
    <text evidence="4">The sequence shown here is derived from an EMBL/GenBank/DDBJ whole genome shotgun (WGS) entry which is preliminary data.</text>
</comment>
<feature type="chain" id="PRO_5043584479" description="Ig-like domain-containing protein" evidence="2">
    <location>
        <begin position="24"/>
        <end position="554"/>
    </location>
</feature>
<keyword evidence="2" id="KW-0732">Signal</keyword>
<sequence length="554" mass="61221">MTNAAFLCVSLFLMTILMSSTPAFILERTPQKISFGQELSLECSSKGGGQDLTSVTWIRITRKLGRSWSKVAELRNFDSCVSFDQTASGDDVSATGHLGNADNTYLKLSWKSANLNILGKYRCELVGHTRDGEISVVTTPSISLTGDVPDDFCPTHEFGRPGGDISAKLSFLSSKVEELSNLVRAIYERETSLIQNADSIQAGLSHDGQSKVTASQDGQSKVTPSQDGQSKVTPSQDGKSKDTLSQDGKSKDTLSQDGKSKDTLSQDGKSKDTLSQDGHFEVTLSRRDELANFSFENLKWAIKEAVQHFADESSQMAESVTIKTSDIIVTPGPRLDLSVPWPGGSYALLAPETGCPDNTSDVFWRESFSRHHVESDTGPPVLLGASHVAKPLYETRDSNRFVFFRLCLARARIMDGEVWPKGGYCISRVGSLCPDGGFSSGYIQLDDENNQTERTHSELEAGVEFLDGVTRLHFCCRQDEDHSTPIFLPTQYPFYLYRYGGECQRVADMKVTQETLIFDTEDEANADSYENSFHPDGQLNDVNIYLCYYEKDNK</sequence>
<dbReference type="InterPro" id="IPR031569">
    <property type="entry name" value="ApeC"/>
</dbReference>
<feature type="compositionally biased region" description="Basic and acidic residues" evidence="1">
    <location>
        <begin position="238"/>
        <end position="275"/>
    </location>
</feature>
<feature type="region of interest" description="Disordered" evidence="1">
    <location>
        <begin position="205"/>
        <end position="275"/>
    </location>
</feature>